<comment type="caution">
    <text evidence="3">The sequence shown here is derived from an EMBL/GenBank/DDBJ whole genome shotgun (WGS) entry which is preliminary data.</text>
</comment>
<dbReference type="InterPro" id="IPR024311">
    <property type="entry name" value="Lipocalin-like"/>
</dbReference>
<organism evidence="3 4">
    <name type="scientific">Chryseobacterium arthrosphaerae</name>
    <dbReference type="NCBI Taxonomy" id="651561"/>
    <lineage>
        <taxon>Bacteria</taxon>
        <taxon>Pseudomonadati</taxon>
        <taxon>Bacteroidota</taxon>
        <taxon>Flavobacteriia</taxon>
        <taxon>Flavobacteriales</taxon>
        <taxon>Weeksellaceae</taxon>
        <taxon>Chryseobacterium group</taxon>
        <taxon>Chryseobacterium</taxon>
    </lineage>
</organism>
<dbReference type="RefSeq" id="WP_065398358.1">
    <property type="nucleotide sequence ID" value="NZ_CP033811.1"/>
</dbReference>
<evidence type="ECO:0000313" key="2">
    <source>
        <dbReference type="EMBL" id="MEE6126152.1"/>
    </source>
</evidence>
<keyword evidence="5" id="KW-1185">Reference proteome</keyword>
<dbReference type="Proteomes" id="UP001350005">
    <property type="component" value="Unassembled WGS sequence"/>
</dbReference>
<evidence type="ECO:0000259" key="1">
    <source>
        <dbReference type="Pfam" id="PF13648"/>
    </source>
</evidence>
<dbReference type="EMBL" id="JAZGJU010000003">
    <property type="protein sequence ID" value="MEE6126152.1"/>
    <property type="molecule type" value="Genomic_DNA"/>
</dbReference>
<dbReference type="AlphaFoldDB" id="A0A1B8ZS04"/>
<proteinExistence type="predicted"/>
<accession>A0A1B8ZS04</accession>
<feature type="domain" description="Lipocalin-like" evidence="1">
    <location>
        <begin position="38"/>
        <end position="130"/>
    </location>
</feature>
<gene>
    <name evidence="3" type="ORF">BBI00_08500</name>
    <name evidence="2" type="ORF">V2E39_01995</name>
</gene>
<name>A0A1B8ZS04_9FLAO</name>
<protein>
    <submittedName>
        <fullName evidence="2">Lipocalin family protein</fullName>
    </submittedName>
</protein>
<dbReference type="KEGG" id="carh:EGY05_12295"/>
<reference evidence="3" key="2">
    <citation type="submission" date="2016-07" db="EMBL/GenBank/DDBJ databases">
        <authorList>
            <person name="Jeong J.-J."/>
            <person name="Kim D.W."/>
            <person name="Sang M.K."/>
            <person name="Choi I.-G."/>
            <person name="Kim K.D."/>
        </authorList>
    </citation>
    <scope>NUCLEOTIDE SEQUENCE</scope>
    <source>
        <strain evidence="3">CC-VM-7</strain>
    </source>
</reference>
<dbReference type="Pfam" id="PF13648">
    <property type="entry name" value="Lipocalin_4"/>
    <property type="match status" value="1"/>
</dbReference>
<dbReference type="Proteomes" id="UP000093432">
    <property type="component" value="Unassembled WGS sequence"/>
</dbReference>
<reference evidence="2 5" key="3">
    <citation type="submission" date="2024-01" db="EMBL/GenBank/DDBJ databases">
        <title>Whole genome of Chryseobacterium arthrosphaerae NNCa 2741.</title>
        <authorList>
            <person name="Boriskina E.V."/>
            <person name="Gordinskaya N.A."/>
            <person name="Kropotov V.S."/>
            <person name="Alekseeva A.E."/>
            <person name="Makhova M.A."/>
            <person name="Kryazhev D.V."/>
            <person name="Shkurkina I.S."/>
        </authorList>
    </citation>
    <scope>NUCLEOTIDE SEQUENCE [LARGE SCALE GENOMIC DNA]</scope>
    <source>
        <strain evidence="2 5">NNCa 2741</strain>
    </source>
</reference>
<evidence type="ECO:0000313" key="5">
    <source>
        <dbReference type="Proteomes" id="UP001350005"/>
    </source>
</evidence>
<evidence type="ECO:0000313" key="4">
    <source>
        <dbReference type="Proteomes" id="UP000093432"/>
    </source>
</evidence>
<reference evidence="4" key="1">
    <citation type="submission" date="2016-07" db="EMBL/GenBank/DDBJ databases">
        <authorList>
            <person name="Florea S."/>
            <person name="Webb J.S."/>
            <person name="Jaromczyk J."/>
            <person name="Schardl C.L."/>
        </authorList>
    </citation>
    <scope>NUCLEOTIDE SEQUENCE [LARGE SCALE GENOMIC DNA]</scope>
    <source>
        <strain evidence="4">CC-VM-7</strain>
    </source>
</reference>
<dbReference type="EMBL" id="MAYG01000001">
    <property type="protein sequence ID" value="OCA74369.1"/>
    <property type="molecule type" value="Genomic_DNA"/>
</dbReference>
<sequence length="153" mass="17218">MKKFLVGILAAGALSSCSTGDDNLPDYNDIPDYSNSIIVGTWKIQTQYQISGKDKTTVISETLPDDCKKKSTYEFKNDGKYAMIDYNTVNSNCEKTEMTSSYQYDPVTMKLTINNIENSVLELSSSKLTYLAPVNQDFNADGVNDYIKYVYFK</sequence>
<evidence type="ECO:0000313" key="3">
    <source>
        <dbReference type="EMBL" id="OCA74369.1"/>
    </source>
</evidence>
<dbReference type="OrthoDB" id="1251683at2"/>
<dbReference type="GeneID" id="78301924"/>
<dbReference type="PROSITE" id="PS51257">
    <property type="entry name" value="PROKAR_LIPOPROTEIN"/>
    <property type="match status" value="1"/>
</dbReference>